<dbReference type="Proteomes" id="UP000031950">
    <property type="component" value="Unassembled WGS sequence"/>
</dbReference>
<dbReference type="RefSeq" id="WP_041123518.1">
    <property type="nucleotide sequence ID" value="NZ_JXRQ01000028.1"/>
</dbReference>
<gene>
    <name evidence="1" type="ORF">KP77_29920</name>
</gene>
<dbReference type="STRING" id="135826.KP77_29920"/>
<name>A0A0C2VJ79_9BACL</name>
<evidence type="ECO:0000313" key="2">
    <source>
        <dbReference type="Proteomes" id="UP000031950"/>
    </source>
</evidence>
<protein>
    <submittedName>
        <fullName evidence="1">Uncharacterized protein</fullName>
    </submittedName>
</protein>
<dbReference type="EMBL" id="JXRQ01000028">
    <property type="protein sequence ID" value="KIL44043.1"/>
    <property type="molecule type" value="Genomic_DNA"/>
</dbReference>
<proteinExistence type="predicted"/>
<dbReference type="OrthoDB" id="2938500at2"/>
<dbReference type="PATRIC" id="fig|135826.4.peg.2973"/>
<reference evidence="1 2" key="1">
    <citation type="submission" date="2015-01" db="EMBL/GenBank/DDBJ databases">
        <title>Genome sequence of Jeotgalibacillus alimentarius.</title>
        <authorList>
            <person name="Goh K.M."/>
            <person name="Chan K.-G."/>
            <person name="Yaakop A.S."/>
            <person name="Ee R."/>
            <person name="Gan H.M."/>
            <person name="Chan C.S."/>
        </authorList>
    </citation>
    <scope>NUCLEOTIDE SEQUENCE [LARGE SCALE GENOMIC DNA]</scope>
    <source>
        <strain evidence="1 2">YKJ-13</strain>
    </source>
</reference>
<dbReference type="AlphaFoldDB" id="A0A0C2VJ79"/>
<comment type="caution">
    <text evidence="1">The sequence shown here is derived from an EMBL/GenBank/DDBJ whole genome shotgun (WGS) entry which is preliminary data.</text>
</comment>
<sequence length="137" mass="15494">MEQKPSLLLAACGEEEEPDMSFAGEGDQWEATLEMTEFVSDDDQEMVEHDFAITYQGEEADLLGEDDIGQVVAGYRNVDQETKSTYEFNNESLTDLTFEVSSNLGAFIFDVTADDTIEVYVEWGDRQEETFDITTEE</sequence>
<keyword evidence="2" id="KW-1185">Reference proteome</keyword>
<organism evidence="1 2">
    <name type="scientific">Jeotgalibacillus alimentarius</name>
    <dbReference type="NCBI Taxonomy" id="135826"/>
    <lineage>
        <taxon>Bacteria</taxon>
        <taxon>Bacillati</taxon>
        <taxon>Bacillota</taxon>
        <taxon>Bacilli</taxon>
        <taxon>Bacillales</taxon>
        <taxon>Caryophanaceae</taxon>
        <taxon>Jeotgalibacillus</taxon>
    </lineage>
</organism>
<accession>A0A0C2VJ79</accession>
<evidence type="ECO:0000313" key="1">
    <source>
        <dbReference type="EMBL" id="KIL44043.1"/>
    </source>
</evidence>